<dbReference type="AlphaFoldDB" id="A0A9P4M2L5"/>
<sequence length="274" mass="30384">MAPNNDDHVQKTSNTLKPEPDEQPSDTRFSAEEEAALLSQSHEQKATANNFFTTGSYSDAITRYGQAIASCPNYLDYELAVLHSNIAACHLKLKEWKEAVDSASRAVDGLERLDPVPKPKAANGKDGQTATEGKQGQEVVEIDDETERRLEDLSRTGRSLDDVRKLRVKALLRRAKARSELNTWASLQGAAEDYKQLSNMPSLAPLDAQTVRRALTELPPRLEEAQKREMADMMGKLKQLGNGILKPFGLSTDNFNMVKDEASGGYSMQFNQDK</sequence>
<dbReference type="Gene3D" id="1.25.40.10">
    <property type="entry name" value="Tetratricopeptide repeat domain"/>
    <property type="match status" value="2"/>
</dbReference>
<gene>
    <name evidence="2" type="ORF">NA57DRAFT_79937</name>
</gene>
<proteinExistence type="predicted"/>
<accession>A0A9P4M2L5</accession>
<dbReference type="InterPro" id="IPR011990">
    <property type="entry name" value="TPR-like_helical_dom_sf"/>
</dbReference>
<evidence type="ECO:0000313" key="3">
    <source>
        <dbReference type="Proteomes" id="UP000799772"/>
    </source>
</evidence>
<dbReference type="EMBL" id="ML978133">
    <property type="protein sequence ID" value="KAF2094768.1"/>
    <property type="molecule type" value="Genomic_DNA"/>
</dbReference>
<evidence type="ECO:0008006" key="4">
    <source>
        <dbReference type="Google" id="ProtNLM"/>
    </source>
</evidence>
<reference evidence="2" key="1">
    <citation type="journal article" date="2020" name="Stud. Mycol.">
        <title>101 Dothideomycetes genomes: a test case for predicting lifestyles and emergence of pathogens.</title>
        <authorList>
            <person name="Haridas S."/>
            <person name="Albert R."/>
            <person name="Binder M."/>
            <person name="Bloem J."/>
            <person name="Labutti K."/>
            <person name="Salamov A."/>
            <person name="Andreopoulos B."/>
            <person name="Baker S."/>
            <person name="Barry K."/>
            <person name="Bills G."/>
            <person name="Bluhm B."/>
            <person name="Cannon C."/>
            <person name="Castanera R."/>
            <person name="Culley D."/>
            <person name="Daum C."/>
            <person name="Ezra D."/>
            <person name="Gonzalez J."/>
            <person name="Henrissat B."/>
            <person name="Kuo A."/>
            <person name="Liang C."/>
            <person name="Lipzen A."/>
            <person name="Lutzoni F."/>
            <person name="Magnuson J."/>
            <person name="Mondo S."/>
            <person name="Nolan M."/>
            <person name="Ohm R."/>
            <person name="Pangilinan J."/>
            <person name="Park H.-J."/>
            <person name="Ramirez L."/>
            <person name="Alfaro M."/>
            <person name="Sun H."/>
            <person name="Tritt A."/>
            <person name="Yoshinaga Y."/>
            <person name="Zwiers L.-H."/>
            <person name="Turgeon B."/>
            <person name="Goodwin S."/>
            <person name="Spatafora J."/>
            <person name="Crous P."/>
            <person name="Grigoriev I."/>
        </authorList>
    </citation>
    <scope>NUCLEOTIDE SEQUENCE</scope>
    <source>
        <strain evidence="2">CBS 133067</strain>
    </source>
</reference>
<dbReference type="OrthoDB" id="1872379at2759"/>
<dbReference type="SUPFAM" id="SSF48452">
    <property type="entry name" value="TPR-like"/>
    <property type="match status" value="1"/>
</dbReference>
<evidence type="ECO:0000313" key="2">
    <source>
        <dbReference type="EMBL" id="KAF2094768.1"/>
    </source>
</evidence>
<comment type="caution">
    <text evidence="2">The sequence shown here is derived from an EMBL/GenBank/DDBJ whole genome shotgun (WGS) entry which is preliminary data.</text>
</comment>
<name>A0A9P4M2L5_9PEZI</name>
<dbReference type="Proteomes" id="UP000799772">
    <property type="component" value="Unassembled WGS sequence"/>
</dbReference>
<protein>
    <recommendedName>
        <fullName evidence="4">Tetratricopeptide repeat protein 1</fullName>
    </recommendedName>
</protein>
<evidence type="ECO:0000256" key="1">
    <source>
        <dbReference type="SAM" id="MobiDB-lite"/>
    </source>
</evidence>
<organism evidence="2 3">
    <name type="scientific">Rhizodiscina lignyota</name>
    <dbReference type="NCBI Taxonomy" id="1504668"/>
    <lineage>
        <taxon>Eukaryota</taxon>
        <taxon>Fungi</taxon>
        <taxon>Dikarya</taxon>
        <taxon>Ascomycota</taxon>
        <taxon>Pezizomycotina</taxon>
        <taxon>Dothideomycetes</taxon>
        <taxon>Pleosporomycetidae</taxon>
        <taxon>Aulographales</taxon>
        <taxon>Rhizodiscinaceae</taxon>
        <taxon>Rhizodiscina</taxon>
    </lineage>
</organism>
<feature type="compositionally biased region" description="Basic and acidic residues" evidence="1">
    <location>
        <begin position="1"/>
        <end position="10"/>
    </location>
</feature>
<feature type="region of interest" description="Disordered" evidence="1">
    <location>
        <begin position="1"/>
        <end position="42"/>
    </location>
</feature>
<dbReference type="InterPro" id="IPR052769">
    <property type="entry name" value="TPR_domain_protein"/>
</dbReference>
<dbReference type="PANTHER" id="PTHR46014">
    <property type="entry name" value="TETRATRICOPEPTIDE REPEAT PROTEIN 1"/>
    <property type="match status" value="1"/>
</dbReference>
<feature type="region of interest" description="Disordered" evidence="1">
    <location>
        <begin position="110"/>
        <end position="136"/>
    </location>
</feature>
<keyword evidence="3" id="KW-1185">Reference proteome</keyword>
<dbReference type="PANTHER" id="PTHR46014:SF1">
    <property type="entry name" value="TETRATRICOPEPTIDE REPEAT PROTEIN 1"/>
    <property type="match status" value="1"/>
</dbReference>